<dbReference type="InterPro" id="IPR004358">
    <property type="entry name" value="Sig_transdc_His_kin-like_C"/>
</dbReference>
<reference evidence="9 10" key="1">
    <citation type="journal article" date="2014" name="PLoS Genet.">
        <title>Phylogenetically driven sequencing of extremely halophilic archaea reveals strategies for static and dynamic osmo-response.</title>
        <authorList>
            <person name="Becker E.A."/>
            <person name="Seitzer P.M."/>
            <person name="Tritt A."/>
            <person name="Larsen D."/>
            <person name="Krusor M."/>
            <person name="Yao A.I."/>
            <person name="Wu D."/>
            <person name="Madern D."/>
            <person name="Eisen J.A."/>
            <person name="Darling A.E."/>
            <person name="Facciotti M.T."/>
        </authorList>
    </citation>
    <scope>NUCLEOTIDE SEQUENCE [LARGE SCALE GENOMIC DNA]</scope>
    <source>
        <strain evidence="9 10">JCM 12255</strain>
    </source>
</reference>
<gene>
    <name evidence="9" type="ORF">C493_11287</name>
</gene>
<accession>L9X4P5</accession>
<proteinExistence type="predicted"/>
<dbReference type="InterPro" id="IPR003594">
    <property type="entry name" value="HATPase_dom"/>
</dbReference>
<dbReference type="SUPFAM" id="SSF55874">
    <property type="entry name" value="ATPase domain of HSP90 chaperone/DNA topoisomerase II/histidine kinase"/>
    <property type="match status" value="1"/>
</dbReference>
<keyword evidence="5 9" id="KW-0418">Kinase</keyword>
<dbReference type="InterPro" id="IPR005467">
    <property type="entry name" value="His_kinase_dom"/>
</dbReference>
<dbReference type="eggNOG" id="arCOG02358">
    <property type="taxonomic scope" value="Archaea"/>
</dbReference>
<evidence type="ECO:0000256" key="2">
    <source>
        <dbReference type="ARBA" id="ARBA00012438"/>
    </source>
</evidence>
<dbReference type="AlphaFoldDB" id="L9X4P5"/>
<evidence type="ECO:0000256" key="3">
    <source>
        <dbReference type="ARBA" id="ARBA00022553"/>
    </source>
</evidence>
<dbReference type="CDD" id="cd00082">
    <property type="entry name" value="HisKA"/>
    <property type="match status" value="1"/>
</dbReference>
<dbReference type="EMBL" id="AOHZ01000050">
    <property type="protein sequence ID" value="ELY55543.1"/>
    <property type="molecule type" value="Genomic_DNA"/>
</dbReference>
<dbReference type="Gene3D" id="3.30.565.10">
    <property type="entry name" value="Histidine kinase-like ATPase, C-terminal domain"/>
    <property type="match status" value="1"/>
</dbReference>
<dbReference type="Gene3D" id="1.10.287.130">
    <property type="match status" value="1"/>
</dbReference>
<dbReference type="InterPro" id="IPR036890">
    <property type="entry name" value="HATPase_C_sf"/>
</dbReference>
<keyword evidence="4" id="KW-0808">Transferase</keyword>
<name>L9X4P5_9EURY</name>
<dbReference type="PANTHER" id="PTHR43304:SF1">
    <property type="entry name" value="PAC DOMAIN-CONTAINING PROTEIN"/>
    <property type="match status" value="1"/>
</dbReference>
<evidence type="ECO:0000256" key="1">
    <source>
        <dbReference type="ARBA" id="ARBA00000085"/>
    </source>
</evidence>
<evidence type="ECO:0000256" key="4">
    <source>
        <dbReference type="ARBA" id="ARBA00022679"/>
    </source>
</evidence>
<dbReference type="PATRIC" id="fig|1227499.3.peg.2306"/>
<keyword evidence="7" id="KW-0812">Transmembrane</keyword>
<comment type="caution">
    <text evidence="9">The sequence shown here is derived from an EMBL/GenBank/DDBJ whole genome shotgun (WGS) entry which is preliminary data.</text>
</comment>
<evidence type="ECO:0000256" key="5">
    <source>
        <dbReference type="ARBA" id="ARBA00022777"/>
    </source>
</evidence>
<keyword evidence="6" id="KW-0175">Coiled coil</keyword>
<evidence type="ECO:0000256" key="7">
    <source>
        <dbReference type="SAM" id="Phobius"/>
    </source>
</evidence>
<keyword evidence="3" id="KW-0597">Phosphoprotein</keyword>
<dbReference type="STRING" id="1227499.C493_11287"/>
<keyword evidence="10" id="KW-1185">Reference proteome</keyword>
<dbReference type="InterPro" id="IPR036097">
    <property type="entry name" value="HisK_dim/P_sf"/>
</dbReference>
<sequence>MAHWNRLLTALGLVLVALAGGSIGYTLLSNGDQPEVALVEVTIDAVLIGAPGLAMMYTAAWLPTTAIPPELYSRIVAWTGGGIAIMAVVVGLRELHPAVELDLTGGTQTILLSISSITGLLIGVQSARTKAQSQALERQNRELQQKYELEKQNEQLRRTEQRLEEAVTELEASNERLEEFAYAVSHDLQEPLRMVRSYVRLLERRYGDELDDDGQEFVDYAVDGAERMGTMIDGLLAYSRIQTQGESFEPVDLEVVLEDVRTDLQLKIEEHDAEIESESLPTVTGDESQLRQVFQNLLSNAIEYSGDEPPRVRITAERDGGDGDEGAWTIAVSDEGIGMEPADTERIFEIFQRLETADDRSGSGIGLAVCKRIVERHGGEIRVETAPGEGSTFFVTLPDADHPAAISPVESEPLQTR</sequence>
<dbReference type="PANTHER" id="PTHR43304">
    <property type="entry name" value="PHYTOCHROME-LIKE PROTEIN CPH1"/>
    <property type="match status" value="1"/>
</dbReference>
<dbReference type="SMART" id="SM00388">
    <property type="entry name" value="HisKA"/>
    <property type="match status" value="1"/>
</dbReference>
<keyword evidence="7" id="KW-1133">Transmembrane helix</keyword>
<evidence type="ECO:0000256" key="6">
    <source>
        <dbReference type="SAM" id="Coils"/>
    </source>
</evidence>
<organism evidence="9 10">
    <name type="scientific">Natronolimnohabitans innermongolicus JCM 12255</name>
    <dbReference type="NCBI Taxonomy" id="1227499"/>
    <lineage>
        <taxon>Archaea</taxon>
        <taxon>Methanobacteriati</taxon>
        <taxon>Methanobacteriota</taxon>
        <taxon>Stenosarchaea group</taxon>
        <taxon>Halobacteria</taxon>
        <taxon>Halobacteriales</taxon>
        <taxon>Natrialbaceae</taxon>
        <taxon>Natronolimnohabitans</taxon>
    </lineage>
</organism>
<keyword evidence="7" id="KW-0472">Membrane</keyword>
<feature type="transmembrane region" description="Helical" evidence="7">
    <location>
        <begin position="75"/>
        <end position="93"/>
    </location>
</feature>
<protein>
    <recommendedName>
        <fullName evidence="2">histidine kinase</fullName>
        <ecNumber evidence="2">2.7.13.3</ecNumber>
    </recommendedName>
</protein>
<feature type="transmembrane region" description="Helical" evidence="7">
    <location>
        <begin position="105"/>
        <end position="124"/>
    </location>
</feature>
<evidence type="ECO:0000259" key="8">
    <source>
        <dbReference type="PROSITE" id="PS50109"/>
    </source>
</evidence>
<dbReference type="PROSITE" id="PS50109">
    <property type="entry name" value="HIS_KIN"/>
    <property type="match status" value="1"/>
</dbReference>
<dbReference type="Proteomes" id="UP000011602">
    <property type="component" value="Unassembled WGS sequence"/>
</dbReference>
<dbReference type="SMART" id="SM00387">
    <property type="entry name" value="HATPase_c"/>
    <property type="match status" value="1"/>
</dbReference>
<evidence type="ECO:0000313" key="10">
    <source>
        <dbReference type="Proteomes" id="UP000011602"/>
    </source>
</evidence>
<evidence type="ECO:0000313" key="9">
    <source>
        <dbReference type="EMBL" id="ELY55543.1"/>
    </source>
</evidence>
<dbReference type="Pfam" id="PF00512">
    <property type="entry name" value="HisKA"/>
    <property type="match status" value="1"/>
</dbReference>
<dbReference type="Pfam" id="PF02518">
    <property type="entry name" value="HATPase_c"/>
    <property type="match status" value="1"/>
</dbReference>
<dbReference type="RefSeq" id="WP_007259538.1">
    <property type="nucleotide sequence ID" value="NZ_AOHZ01000050.1"/>
</dbReference>
<dbReference type="FunFam" id="3.30.565.10:FF:000006">
    <property type="entry name" value="Sensor histidine kinase WalK"/>
    <property type="match status" value="1"/>
</dbReference>
<feature type="transmembrane region" description="Helical" evidence="7">
    <location>
        <begin position="43"/>
        <end position="63"/>
    </location>
</feature>
<dbReference type="OrthoDB" id="106630at2157"/>
<feature type="domain" description="Histidine kinase" evidence="8">
    <location>
        <begin position="183"/>
        <end position="401"/>
    </location>
</feature>
<dbReference type="InterPro" id="IPR052162">
    <property type="entry name" value="Sensor_kinase/Photoreceptor"/>
</dbReference>
<feature type="coiled-coil region" evidence="6">
    <location>
        <begin position="126"/>
        <end position="180"/>
    </location>
</feature>
<dbReference type="SUPFAM" id="SSF47384">
    <property type="entry name" value="Homodimeric domain of signal transducing histidine kinase"/>
    <property type="match status" value="1"/>
</dbReference>
<dbReference type="PRINTS" id="PR00344">
    <property type="entry name" value="BCTRLSENSOR"/>
</dbReference>
<dbReference type="GO" id="GO:0000155">
    <property type="term" value="F:phosphorelay sensor kinase activity"/>
    <property type="evidence" value="ECO:0007669"/>
    <property type="project" value="InterPro"/>
</dbReference>
<dbReference type="EC" id="2.7.13.3" evidence="2"/>
<dbReference type="InterPro" id="IPR003661">
    <property type="entry name" value="HisK_dim/P_dom"/>
</dbReference>
<comment type="catalytic activity">
    <reaction evidence="1">
        <text>ATP + protein L-histidine = ADP + protein N-phospho-L-histidine.</text>
        <dbReference type="EC" id="2.7.13.3"/>
    </reaction>
</comment>